<protein>
    <submittedName>
        <fullName evidence="2">N-acetyltransferase</fullName>
    </submittedName>
</protein>
<accession>A0ABY6LVP4</accession>
<organism evidence="2 3">
    <name type="scientific">Flavobacterium agricola</name>
    <dbReference type="NCBI Taxonomy" id="2870839"/>
    <lineage>
        <taxon>Bacteria</taxon>
        <taxon>Pseudomonadati</taxon>
        <taxon>Bacteroidota</taxon>
        <taxon>Flavobacteriia</taxon>
        <taxon>Flavobacteriales</taxon>
        <taxon>Flavobacteriaceae</taxon>
        <taxon>Flavobacterium</taxon>
    </lineage>
</organism>
<dbReference type="PANTHER" id="PTHR31435:SF10">
    <property type="entry name" value="BSR4717 PROTEIN"/>
    <property type="match status" value="1"/>
</dbReference>
<dbReference type="EMBL" id="CP081495">
    <property type="protein sequence ID" value="UYW00296.1"/>
    <property type="molecule type" value="Genomic_DNA"/>
</dbReference>
<dbReference type="Gene3D" id="3.40.630.30">
    <property type="match status" value="1"/>
</dbReference>
<evidence type="ECO:0000313" key="3">
    <source>
        <dbReference type="Proteomes" id="UP001163328"/>
    </source>
</evidence>
<evidence type="ECO:0000259" key="1">
    <source>
        <dbReference type="PROSITE" id="PS51729"/>
    </source>
</evidence>
<dbReference type="Pfam" id="PF14542">
    <property type="entry name" value="Acetyltransf_CG"/>
    <property type="match status" value="1"/>
</dbReference>
<proteinExistence type="predicted"/>
<evidence type="ECO:0000313" key="2">
    <source>
        <dbReference type="EMBL" id="UYW00296.1"/>
    </source>
</evidence>
<dbReference type="InterPro" id="IPR031165">
    <property type="entry name" value="GNAT_YJDJ"/>
</dbReference>
<gene>
    <name evidence="2" type="ORF">K5I29_06840</name>
</gene>
<dbReference type="PROSITE" id="PS51729">
    <property type="entry name" value="GNAT_YJDJ"/>
    <property type="match status" value="1"/>
</dbReference>
<dbReference type="Proteomes" id="UP001163328">
    <property type="component" value="Chromosome"/>
</dbReference>
<dbReference type="PANTHER" id="PTHR31435">
    <property type="entry name" value="PROTEIN NATD1"/>
    <property type="match status" value="1"/>
</dbReference>
<keyword evidence="3" id="KW-1185">Reference proteome</keyword>
<dbReference type="InterPro" id="IPR045057">
    <property type="entry name" value="Gcn5-rel_NAT"/>
</dbReference>
<feature type="domain" description="N-acetyltransferase" evidence="1">
    <location>
        <begin position="11"/>
        <end position="96"/>
    </location>
</feature>
<name>A0ABY6LVP4_9FLAO</name>
<dbReference type="InterPro" id="IPR016181">
    <property type="entry name" value="Acyl_CoA_acyltransferase"/>
</dbReference>
<dbReference type="SUPFAM" id="SSF55729">
    <property type="entry name" value="Acyl-CoA N-acyltransferases (Nat)"/>
    <property type="match status" value="1"/>
</dbReference>
<reference evidence="2" key="1">
    <citation type="submission" date="2021-08" db="EMBL/GenBank/DDBJ databases">
        <title>Flavobacterium sp. strain CC-SYL302.</title>
        <authorList>
            <person name="Lin S.-Y."/>
            <person name="Lee T.-H."/>
            <person name="Young C.-C."/>
        </authorList>
    </citation>
    <scope>NUCLEOTIDE SEQUENCE</scope>
    <source>
        <strain evidence="2">CC-SYL302</strain>
    </source>
</reference>
<dbReference type="RefSeq" id="WP_264431897.1">
    <property type="nucleotide sequence ID" value="NZ_CP081495.1"/>
</dbReference>
<sequence>MKQEYIDLDIVKNLITNRFELEVNGFTAFIDFKESGSVIKLIHTETAPELAGLGVAKALILKTLKYIEQNNFTLMPICPLVFAYIKKNSEWKRIVDANFVGIENL</sequence>